<organism evidence="3 4">
    <name type="scientific">Bacillus chungangensis</name>
    <dbReference type="NCBI Taxonomy" id="587633"/>
    <lineage>
        <taxon>Bacteria</taxon>
        <taxon>Bacillati</taxon>
        <taxon>Bacillota</taxon>
        <taxon>Bacilli</taxon>
        <taxon>Bacillales</taxon>
        <taxon>Bacillaceae</taxon>
        <taxon>Bacillus</taxon>
    </lineage>
</organism>
<evidence type="ECO:0000256" key="2">
    <source>
        <dbReference type="SAM" id="SignalP"/>
    </source>
</evidence>
<evidence type="ECO:0000256" key="1">
    <source>
        <dbReference type="SAM" id="Coils"/>
    </source>
</evidence>
<sequence length="124" mass="14272">MKRISFLVMSLMLLFGFSPLTTNAADKVDLLEVEKQVNELEKKYGFEEVDLSTIPEDQIFKFDSGEEFEQFIKALQQPREFTQSIKVSPQASPTDFDILTTYYNDSDVISWWAPFLRSGTANLD</sequence>
<dbReference type="EMBL" id="JAUSTT010000015">
    <property type="protein sequence ID" value="MDQ0176791.1"/>
    <property type="molecule type" value="Genomic_DNA"/>
</dbReference>
<comment type="caution">
    <text evidence="3">The sequence shown here is derived from an EMBL/GenBank/DDBJ whole genome shotgun (WGS) entry which is preliminary data.</text>
</comment>
<feature type="signal peptide" evidence="2">
    <location>
        <begin position="1"/>
        <end position="24"/>
    </location>
</feature>
<name>A0ABT9WUD2_9BACI</name>
<dbReference type="Proteomes" id="UP001223586">
    <property type="component" value="Unassembled WGS sequence"/>
</dbReference>
<feature type="coiled-coil region" evidence="1">
    <location>
        <begin position="23"/>
        <end position="50"/>
    </location>
</feature>
<dbReference type="RefSeq" id="WP_307230221.1">
    <property type="nucleotide sequence ID" value="NZ_JAUSTT010000015.1"/>
</dbReference>
<keyword evidence="4" id="KW-1185">Reference proteome</keyword>
<gene>
    <name evidence="3" type="ORF">J2S08_002649</name>
</gene>
<evidence type="ECO:0000313" key="4">
    <source>
        <dbReference type="Proteomes" id="UP001223586"/>
    </source>
</evidence>
<reference evidence="3 4" key="1">
    <citation type="submission" date="2023-07" db="EMBL/GenBank/DDBJ databases">
        <title>Genomic Encyclopedia of Type Strains, Phase IV (KMG-IV): sequencing the most valuable type-strain genomes for metagenomic binning, comparative biology and taxonomic classification.</title>
        <authorList>
            <person name="Goeker M."/>
        </authorList>
    </citation>
    <scope>NUCLEOTIDE SEQUENCE [LARGE SCALE GENOMIC DNA]</scope>
    <source>
        <strain evidence="3 4">DSM 23837</strain>
    </source>
</reference>
<evidence type="ECO:0000313" key="3">
    <source>
        <dbReference type="EMBL" id="MDQ0176791.1"/>
    </source>
</evidence>
<protein>
    <submittedName>
        <fullName evidence="3">Uncharacterized protein</fullName>
    </submittedName>
</protein>
<feature type="chain" id="PRO_5047218111" evidence="2">
    <location>
        <begin position="25"/>
        <end position="124"/>
    </location>
</feature>
<accession>A0ABT9WUD2</accession>
<keyword evidence="1" id="KW-0175">Coiled coil</keyword>
<proteinExistence type="predicted"/>
<keyword evidence="2" id="KW-0732">Signal</keyword>